<dbReference type="Gene3D" id="2.150.10.10">
    <property type="entry name" value="Serralysin-like metalloprotease, C-terminal"/>
    <property type="match status" value="1"/>
</dbReference>
<evidence type="ECO:0000256" key="2">
    <source>
        <dbReference type="ARBA" id="ARBA00022525"/>
    </source>
</evidence>
<dbReference type="AlphaFoldDB" id="A0A6B2NNZ7"/>
<sequence length="309" mass="32978">MSETEIRIEAQPVFFFGDTGYDHLYLVLVTPDGEEQVLRGYPEGALGTGPLVIEDSVAMASSRDYRPVSDRALYGSRVLDLDGRAAEDIWDIMRQQARAIEAAEVPYNLFEVNSNSVIASLLHVVGIPLADTLPYPPVSETALTGLGSIVDSFDFVLSGTERDDTLHGGARHDRLSGGGGADVLAGRAGSDGLTGGEGDDFLNGGWGHDRLTGGSGQDRFFHDGHAGHGSDWVLDFDQSEDDRLLFGGPATSDQFQVNFATTPGAGDDATAEAFVIWRPTGQILWAIADGAAQDSILLRIDGQDHDLLT</sequence>
<dbReference type="PRINTS" id="PR00313">
    <property type="entry name" value="CABNDNGRPT"/>
</dbReference>
<dbReference type="InterPro" id="IPR050557">
    <property type="entry name" value="RTX_toxin/Mannuronan_C5-epim"/>
</dbReference>
<dbReference type="EMBL" id="JAAGOX010000011">
    <property type="protein sequence ID" value="NDW45098.1"/>
    <property type="molecule type" value="Genomic_DNA"/>
</dbReference>
<proteinExistence type="predicted"/>
<dbReference type="InterPro" id="IPR001343">
    <property type="entry name" value="Hemolysn_Ca-bd"/>
</dbReference>
<dbReference type="PROSITE" id="PS00330">
    <property type="entry name" value="HEMOLYSIN_CALCIUM"/>
    <property type="match status" value="3"/>
</dbReference>
<dbReference type="InterPro" id="IPR011049">
    <property type="entry name" value="Serralysin-like_metalloprot_C"/>
</dbReference>
<evidence type="ECO:0000256" key="1">
    <source>
        <dbReference type="ARBA" id="ARBA00004613"/>
    </source>
</evidence>
<dbReference type="InterPro" id="IPR018511">
    <property type="entry name" value="Hemolysin-typ_Ca-bd_CS"/>
</dbReference>
<keyword evidence="2" id="KW-0964">Secreted</keyword>
<protein>
    <submittedName>
        <fullName evidence="3">Calcium-binding protein</fullName>
    </submittedName>
</protein>
<comment type="subcellular location">
    <subcellularLocation>
        <location evidence="1">Secreted</location>
    </subcellularLocation>
</comment>
<gene>
    <name evidence="3" type="ORF">G0P99_09020</name>
</gene>
<accession>A0A6B2NNZ7</accession>
<reference evidence="3" key="1">
    <citation type="submission" date="2020-02" db="EMBL/GenBank/DDBJ databases">
        <title>Delineation of the pyrene-degrading pathway in Roseobacter clade bacteria by genomic analysis.</title>
        <authorList>
            <person name="Zhou H."/>
            <person name="Wang H."/>
        </authorList>
    </citation>
    <scope>NUCLEOTIDE SEQUENCE</scope>
    <source>
        <strain evidence="3">PrR005</strain>
    </source>
</reference>
<dbReference type="PANTHER" id="PTHR38340">
    <property type="entry name" value="S-LAYER PROTEIN"/>
    <property type="match status" value="1"/>
</dbReference>
<dbReference type="Pfam" id="PF00353">
    <property type="entry name" value="HemolysinCabind"/>
    <property type="match status" value="2"/>
</dbReference>
<dbReference type="GO" id="GO:0005509">
    <property type="term" value="F:calcium ion binding"/>
    <property type="evidence" value="ECO:0007669"/>
    <property type="project" value="InterPro"/>
</dbReference>
<comment type="caution">
    <text evidence="3">The sequence shown here is derived from an EMBL/GenBank/DDBJ whole genome shotgun (WGS) entry which is preliminary data.</text>
</comment>
<name>A0A6B2NNZ7_9RHOB</name>
<organism evidence="3">
    <name type="scientific">Ruegeria sp. PrR005</name>
    <dbReference type="NCBI Taxonomy" id="2706882"/>
    <lineage>
        <taxon>Bacteria</taxon>
        <taxon>Pseudomonadati</taxon>
        <taxon>Pseudomonadota</taxon>
        <taxon>Alphaproteobacteria</taxon>
        <taxon>Rhodobacterales</taxon>
        <taxon>Roseobacteraceae</taxon>
        <taxon>Ruegeria</taxon>
    </lineage>
</organism>
<dbReference type="PANTHER" id="PTHR38340:SF1">
    <property type="entry name" value="S-LAYER PROTEIN"/>
    <property type="match status" value="1"/>
</dbReference>
<dbReference type="SUPFAM" id="SSF51120">
    <property type="entry name" value="beta-Roll"/>
    <property type="match status" value="1"/>
</dbReference>
<dbReference type="RefSeq" id="WP_164129043.1">
    <property type="nucleotide sequence ID" value="NZ_JAAGOX010000011.1"/>
</dbReference>
<evidence type="ECO:0000313" key="3">
    <source>
        <dbReference type="EMBL" id="NDW45098.1"/>
    </source>
</evidence>
<dbReference type="GO" id="GO:0005576">
    <property type="term" value="C:extracellular region"/>
    <property type="evidence" value="ECO:0007669"/>
    <property type="project" value="UniProtKB-SubCell"/>
</dbReference>